<sequence length="390" mass="42067">MITKDKFPVVIGVAFVWFTTQFGGGFASGAQLKAFFLNYGIWCLIMPVIAQGIGAIYQWYALRYAHNHQVYDYRSFNDSFYGKFAPVFSNLYELLYFVLLCVAPSVAFATGGATMTALLGIPYWICTVIIGGFIFIVAVFGTNIVRKVASTLSVLIITGLLLIFIPNIFAQWSNIRENLSVTAAASAPIGPALWACFVYACFQLASIGLMPQHAKPFRDQSDARKSMIWGFCVNSVIVMLSTLGLMAVLHLPEYATSAVPVLLLVQTGVGAPILTPVISTLIILGAVSTAVNMIAGVTARVCNKFQPGEFSASETSGRPTKMAILTTLAFTLLALGISQFGLLALVAKGYGYLGYLTIPIVMIPYVVHMVVTKGDTVRPAPMAVMAEEQA</sequence>
<dbReference type="Proteomes" id="UP000186400">
    <property type="component" value="Unassembled WGS sequence"/>
</dbReference>
<evidence type="ECO:0000313" key="3">
    <source>
        <dbReference type="Proteomes" id="UP000186400"/>
    </source>
</evidence>
<evidence type="ECO:0000313" key="2">
    <source>
        <dbReference type="EMBL" id="SIQ46403.1"/>
    </source>
</evidence>
<dbReference type="EMBL" id="FTMS01000009">
    <property type="protein sequence ID" value="SIQ46403.1"/>
    <property type="molecule type" value="Genomic_DNA"/>
</dbReference>
<feature type="transmembrane region" description="Helical" evidence="1">
    <location>
        <begin position="192"/>
        <end position="210"/>
    </location>
</feature>
<keyword evidence="3" id="KW-1185">Reference proteome</keyword>
<feature type="transmembrane region" description="Helical" evidence="1">
    <location>
        <begin position="152"/>
        <end position="172"/>
    </location>
</feature>
<name>A0A1N6SZ67_9SPIO</name>
<feature type="transmembrane region" description="Helical" evidence="1">
    <location>
        <begin position="39"/>
        <end position="60"/>
    </location>
</feature>
<feature type="transmembrane region" description="Helical" evidence="1">
    <location>
        <begin position="352"/>
        <end position="371"/>
    </location>
</feature>
<feature type="transmembrane region" description="Helical" evidence="1">
    <location>
        <begin position="323"/>
        <end position="346"/>
    </location>
</feature>
<dbReference type="PROSITE" id="PS50283">
    <property type="entry name" value="NA_SOLUT_SYMP_3"/>
    <property type="match status" value="1"/>
</dbReference>
<dbReference type="GO" id="GO:0016020">
    <property type="term" value="C:membrane"/>
    <property type="evidence" value="ECO:0007669"/>
    <property type="project" value="InterPro"/>
</dbReference>
<dbReference type="OrthoDB" id="4005at2"/>
<feature type="transmembrane region" description="Helical" evidence="1">
    <location>
        <begin position="94"/>
        <end position="115"/>
    </location>
</feature>
<protein>
    <submittedName>
        <fullName evidence="2">Uncharacterized membrane protein YkvI</fullName>
    </submittedName>
</protein>
<feature type="transmembrane region" description="Helical" evidence="1">
    <location>
        <begin position="271"/>
        <end position="302"/>
    </location>
</feature>
<dbReference type="InterPro" id="IPR001734">
    <property type="entry name" value="Na/solute_symporter"/>
</dbReference>
<proteinExistence type="predicted"/>
<reference evidence="2 3" key="1">
    <citation type="submission" date="2017-01" db="EMBL/GenBank/DDBJ databases">
        <authorList>
            <person name="Mah S.A."/>
            <person name="Swanson W.J."/>
            <person name="Moy G.W."/>
            <person name="Vacquier V.D."/>
        </authorList>
    </citation>
    <scope>NUCLEOTIDE SEQUENCE [LARGE SCALE GENOMIC DNA]</scope>
    <source>
        <strain evidence="2 3">ASpG1</strain>
    </source>
</reference>
<feature type="transmembrane region" description="Helical" evidence="1">
    <location>
        <begin position="121"/>
        <end position="140"/>
    </location>
</feature>
<dbReference type="PANTHER" id="PTHR37814">
    <property type="entry name" value="CONSERVED MEMBRANE PROTEIN"/>
    <property type="match status" value="1"/>
</dbReference>
<organism evidence="2 3">
    <name type="scientific">Alkalispirochaeta americana</name>
    <dbReference type="NCBI Taxonomy" id="159291"/>
    <lineage>
        <taxon>Bacteria</taxon>
        <taxon>Pseudomonadati</taxon>
        <taxon>Spirochaetota</taxon>
        <taxon>Spirochaetia</taxon>
        <taxon>Spirochaetales</taxon>
        <taxon>Spirochaetaceae</taxon>
        <taxon>Alkalispirochaeta</taxon>
    </lineage>
</organism>
<dbReference type="AlphaFoldDB" id="A0A1N6SZ67"/>
<keyword evidence="1" id="KW-1133">Transmembrane helix</keyword>
<dbReference type="InterPro" id="IPR038728">
    <property type="entry name" value="YkvI-like"/>
</dbReference>
<evidence type="ECO:0000256" key="1">
    <source>
        <dbReference type="SAM" id="Phobius"/>
    </source>
</evidence>
<gene>
    <name evidence="2" type="ORF">SAMN05920897_10956</name>
</gene>
<feature type="transmembrane region" description="Helical" evidence="1">
    <location>
        <begin position="231"/>
        <end position="251"/>
    </location>
</feature>
<keyword evidence="1" id="KW-0472">Membrane</keyword>
<dbReference type="STRING" id="159291.SAMN05920897_10956"/>
<dbReference type="GO" id="GO:0022857">
    <property type="term" value="F:transmembrane transporter activity"/>
    <property type="evidence" value="ECO:0007669"/>
    <property type="project" value="InterPro"/>
</dbReference>
<keyword evidence="1" id="KW-0812">Transmembrane</keyword>
<dbReference type="PANTHER" id="PTHR37814:SF1">
    <property type="entry name" value="MEMBRANE PROTEIN"/>
    <property type="match status" value="1"/>
</dbReference>
<dbReference type="Gene3D" id="1.20.1740.10">
    <property type="entry name" value="Amino acid/polyamine transporter I"/>
    <property type="match status" value="1"/>
</dbReference>
<accession>A0A1N6SZ67</accession>
<dbReference type="RefSeq" id="WP_076488772.1">
    <property type="nucleotide sequence ID" value="NZ_FTMS01000009.1"/>
</dbReference>